<dbReference type="OrthoDB" id="4096268at2759"/>
<dbReference type="VEuPathDB" id="FungiDB:UREG_06120"/>
<keyword evidence="2" id="KW-0472">Membrane</keyword>
<dbReference type="GeneID" id="8443274"/>
<feature type="transmembrane region" description="Helical" evidence="2">
    <location>
        <begin position="535"/>
        <end position="557"/>
    </location>
</feature>
<dbReference type="InterPro" id="IPR008984">
    <property type="entry name" value="SMAD_FHA_dom_sf"/>
</dbReference>
<dbReference type="EMBL" id="CH476618">
    <property type="protein sequence ID" value="EEP81255.1"/>
    <property type="molecule type" value="Genomic_DNA"/>
</dbReference>
<gene>
    <name evidence="3" type="ORF">UREG_06120</name>
</gene>
<dbReference type="RefSeq" id="XP_002583153.1">
    <property type="nucleotide sequence ID" value="XM_002583107.1"/>
</dbReference>
<dbReference type="STRING" id="336963.C4JWU7"/>
<dbReference type="SUPFAM" id="SSF49879">
    <property type="entry name" value="SMAD/FHA domain"/>
    <property type="match status" value="1"/>
</dbReference>
<feature type="compositionally biased region" description="Polar residues" evidence="1">
    <location>
        <begin position="459"/>
        <end position="472"/>
    </location>
</feature>
<dbReference type="eggNOG" id="KOG3872">
    <property type="taxonomic scope" value="Eukaryota"/>
</dbReference>
<proteinExistence type="predicted"/>
<evidence type="ECO:0000256" key="2">
    <source>
        <dbReference type="SAM" id="Phobius"/>
    </source>
</evidence>
<evidence type="ECO:0008006" key="5">
    <source>
        <dbReference type="Google" id="ProtNLM"/>
    </source>
</evidence>
<feature type="compositionally biased region" description="Polar residues" evidence="1">
    <location>
        <begin position="112"/>
        <end position="124"/>
    </location>
</feature>
<feature type="region of interest" description="Disordered" evidence="1">
    <location>
        <begin position="66"/>
        <end position="88"/>
    </location>
</feature>
<dbReference type="InParanoid" id="C4JWU7"/>
<dbReference type="KEGG" id="ure:UREG_06120"/>
<dbReference type="Proteomes" id="UP000002058">
    <property type="component" value="Unassembled WGS sequence"/>
</dbReference>
<feature type="region of interest" description="Disordered" evidence="1">
    <location>
        <begin position="241"/>
        <end position="295"/>
    </location>
</feature>
<organism evidence="3 4">
    <name type="scientific">Uncinocarpus reesii (strain UAMH 1704)</name>
    <dbReference type="NCBI Taxonomy" id="336963"/>
    <lineage>
        <taxon>Eukaryota</taxon>
        <taxon>Fungi</taxon>
        <taxon>Dikarya</taxon>
        <taxon>Ascomycota</taxon>
        <taxon>Pezizomycotina</taxon>
        <taxon>Eurotiomycetes</taxon>
        <taxon>Eurotiomycetidae</taxon>
        <taxon>Onygenales</taxon>
        <taxon>Onygenaceae</taxon>
        <taxon>Uncinocarpus</taxon>
    </lineage>
</organism>
<protein>
    <recommendedName>
        <fullName evidence="5">FHA domain-containing protein</fullName>
    </recommendedName>
</protein>
<sequence length="563" mass="60898">MDTKSMHGTWVNGIKLTSGRRLILEDGDLVTFGTKVARGSDAYEPLTVRLGLSWQKADSLPMNIPEKESERRSTNTFVVPDDDDEGSDGDFEIEVEGDYHTEIDDPKCDSPDVTSVAPSPNSCVGGQVVDSPITLPTTHMENSSKRDDSPLFVQDDDGDDSGNPGPVVEGSNVLDISDPGFYVEIDDSTSDESEDSGIESLEDQRDVLPDRFHSREAPFTETGDSTSATAADVLRRMGQTALPSTPESMHRDEKPTLPDYGKPLNMSTNAEAERPRLQSERNSKQPLRAPPYSPEQIRANNDVAAYLERVTMGCGTASLLRNRHQALHGSLAWPTFPQRPELSASPYMEGPFAGSGAPYVPMNTSHNRTGFGRELPLPPFESRGMEALQGNYEGANETSAQASGRYPYADWCNLDPKEIAPGSNGEKISARGNDVQDLCDQPGPGKKKSLKRKLDETDLSQGQEADASNSSEVLPDAQPHESSQKSVQFESLITEMPMEEDGSKTAPGTADNERPKKLAKMANERPSRMQIVARYAATAAAGAVVGGVGAIMALASLPADFFN</sequence>
<keyword evidence="2" id="KW-1133">Transmembrane helix</keyword>
<evidence type="ECO:0000313" key="3">
    <source>
        <dbReference type="EMBL" id="EEP81255.1"/>
    </source>
</evidence>
<evidence type="ECO:0000256" key="1">
    <source>
        <dbReference type="SAM" id="MobiDB-lite"/>
    </source>
</evidence>
<keyword evidence="4" id="KW-1185">Reference proteome</keyword>
<dbReference type="HOGENOM" id="CLU_430806_0_0_1"/>
<name>C4JWU7_UNCRE</name>
<evidence type="ECO:0000313" key="4">
    <source>
        <dbReference type="Proteomes" id="UP000002058"/>
    </source>
</evidence>
<feature type="compositionally biased region" description="Basic and acidic residues" evidence="1">
    <location>
        <begin position="271"/>
        <end position="283"/>
    </location>
</feature>
<feature type="region of interest" description="Disordered" evidence="1">
    <location>
        <begin position="101"/>
        <end position="209"/>
    </location>
</feature>
<reference evidence="4" key="1">
    <citation type="journal article" date="2009" name="Genome Res.">
        <title>Comparative genomic analyses of the human fungal pathogens Coccidioides and their relatives.</title>
        <authorList>
            <person name="Sharpton T.J."/>
            <person name="Stajich J.E."/>
            <person name="Rounsley S.D."/>
            <person name="Gardner M.J."/>
            <person name="Wortman J.R."/>
            <person name="Jordar V.S."/>
            <person name="Maiti R."/>
            <person name="Kodira C.D."/>
            <person name="Neafsey D.E."/>
            <person name="Zeng Q."/>
            <person name="Hung C.-Y."/>
            <person name="McMahan C."/>
            <person name="Muszewska A."/>
            <person name="Grynberg M."/>
            <person name="Mandel M.A."/>
            <person name="Kellner E.M."/>
            <person name="Barker B.M."/>
            <person name="Galgiani J.N."/>
            <person name="Orbach M.J."/>
            <person name="Kirkland T.N."/>
            <person name="Cole G.T."/>
            <person name="Henn M.R."/>
            <person name="Birren B.W."/>
            <person name="Taylor J.W."/>
        </authorList>
    </citation>
    <scope>NUCLEOTIDE SEQUENCE [LARGE SCALE GENOMIC DNA]</scope>
    <source>
        <strain evidence="4">UAMH 1704</strain>
    </source>
</reference>
<keyword evidence="2" id="KW-0812">Transmembrane</keyword>
<dbReference type="Gene3D" id="2.60.200.20">
    <property type="match status" value="1"/>
</dbReference>
<feature type="region of interest" description="Disordered" evidence="1">
    <location>
        <begin position="420"/>
        <end position="487"/>
    </location>
</feature>
<feature type="compositionally biased region" description="Basic and acidic residues" evidence="1">
    <location>
        <begin position="101"/>
        <end position="110"/>
    </location>
</feature>
<accession>C4JWU7</accession>
<feature type="compositionally biased region" description="Acidic residues" evidence="1">
    <location>
        <begin position="184"/>
        <end position="201"/>
    </location>
</feature>
<dbReference type="AlphaFoldDB" id="C4JWU7"/>